<evidence type="ECO:0000256" key="6">
    <source>
        <dbReference type="ARBA" id="ARBA00022694"/>
    </source>
</evidence>
<dbReference type="PIRSF" id="PIRSF006621">
    <property type="entry name" value="Dus"/>
    <property type="match status" value="1"/>
</dbReference>
<evidence type="ECO:0000256" key="7">
    <source>
        <dbReference type="ARBA" id="ARBA00022857"/>
    </source>
</evidence>
<feature type="binding site" evidence="14">
    <location>
        <begin position="20"/>
        <end position="22"/>
    </location>
    <ligand>
        <name>FMN</name>
        <dbReference type="ChEBI" id="CHEBI:58210"/>
    </ligand>
</feature>
<reference evidence="16" key="2">
    <citation type="journal article" date="2021" name="PeerJ">
        <title>Extensive microbial diversity within the chicken gut microbiome revealed by metagenomics and culture.</title>
        <authorList>
            <person name="Gilroy R."/>
            <person name="Ravi A."/>
            <person name="Getino M."/>
            <person name="Pursley I."/>
            <person name="Horton D.L."/>
            <person name="Alikhan N.F."/>
            <person name="Baker D."/>
            <person name="Gharbi K."/>
            <person name="Hall N."/>
            <person name="Watson M."/>
            <person name="Adriaenssens E.M."/>
            <person name="Foster-Nyarko E."/>
            <person name="Jarju S."/>
            <person name="Secka A."/>
            <person name="Antonio M."/>
            <person name="Oren A."/>
            <person name="Chaudhuri R.R."/>
            <person name="La Ragione R."/>
            <person name="Hildebrand F."/>
            <person name="Pallen M.J."/>
        </authorList>
    </citation>
    <scope>NUCLEOTIDE SEQUENCE</scope>
    <source>
        <strain evidence="16">ChiSjej6B24-2974</strain>
    </source>
</reference>
<dbReference type="Gene3D" id="1.10.1200.80">
    <property type="entry name" value="Putative flavin oxidoreducatase, domain 2"/>
    <property type="match status" value="1"/>
</dbReference>
<feature type="binding site" evidence="14">
    <location>
        <position position="146"/>
    </location>
    <ligand>
        <name>FMN</name>
        <dbReference type="ChEBI" id="CHEBI:58210"/>
    </ligand>
</feature>
<dbReference type="GO" id="GO:0000049">
    <property type="term" value="F:tRNA binding"/>
    <property type="evidence" value="ECO:0007669"/>
    <property type="project" value="UniProtKB-KW"/>
</dbReference>
<sequence length="327" mass="35022">MATRALPWEAGAPTGAGLAPMAGVTDAATRLLCFEQGAAWAVSEMLSAKGWVFSGRKNRNAVELLTRFPGEGATGLQLFGREPEYIARAARELEGEGFAFIDLNFGCPAPKIVGNGEGSALMREPELLGKIVRAAVRATHLPVTAKIRAGWDAQSVNAAEIARICEGEGARAVAVHARTRDQFYAGQADWRVIAAVVRAVDIPVFGNGDVRGGADARRMLEETGCARVMVGRAAQGNPWVFAEINAALRGEAWTPPTLEARLETALRHLDMALALYGPNKGVLEMRKHVAWYISGVPGAARLRERVNALGDAQSVRALLEEYARRGV</sequence>
<feature type="domain" description="DUS-like FMN-binding" evidence="15">
    <location>
        <begin position="18"/>
        <end position="320"/>
    </location>
</feature>
<evidence type="ECO:0000256" key="4">
    <source>
        <dbReference type="ARBA" id="ARBA00022630"/>
    </source>
</evidence>
<evidence type="ECO:0000256" key="13">
    <source>
        <dbReference type="PIRSR" id="PIRSR006621-1"/>
    </source>
</evidence>
<evidence type="ECO:0000256" key="12">
    <source>
        <dbReference type="PIRNR" id="PIRNR006621"/>
    </source>
</evidence>
<dbReference type="EC" id="1.3.1.-" evidence="12"/>
<comment type="caution">
    <text evidence="16">The sequence shown here is derived from an EMBL/GenBank/DDBJ whole genome shotgun (WGS) entry which is preliminary data.</text>
</comment>
<evidence type="ECO:0000313" key="16">
    <source>
        <dbReference type="EMBL" id="HIQ82016.1"/>
    </source>
</evidence>
<dbReference type="Pfam" id="PF01207">
    <property type="entry name" value="Dus"/>
    <property type="match status" value="1"/>
</dbReference>
<dbReference type="NCBIfam" id="TIGR00737">
    <property type="entry name" value="nifR3_yhdG"/>
    <property type="match status" value="1"/>
</dbReference>
<proteinExistence type="inferred from homology"/>
<evidence type="ECO:0000256" key="8">
    <source>
        <dbReference type="ARBA" id="ARBA00022884"/>
    </source>
</evidence>
<evidence type="ECO:0000256" key="14">
    <source>
        <dbReference type="PIRSR" id="PIRSR006621-2"/>
    </source>
</evidence>
<comment type="function">
    <text evidence="2 12">Catalyzes the synthesis of 5,6-dihydrouridine (D), a modified base found in the D-loop of most tRNAs, via the reduction of the C5-C6 double bond in target uridines.</text>
</comment>
<keyword evidence="14" id="KW-0547">Nucleotide-binding</keyword>
<dbReference type="InterPro" id="IPR018517">
    <property type="entry name" value="tRNA_hU_synthase_CS"/>
</dbReference>
<evidence type="ECO:0000259" key="15">
    <source>
        <dbReference type="Pfam" id="PF01207"/>
    </source>
</evidence>
<keyword evidence="9 12" id="KW-0560">Oxidoreductase</keyword>
<feature type="binding site" evidence="14">
    <location>
        <begin position="231"/>
        <end position="232"/>
    </location>
    <ligand>
        <name>FMN</name>
        <dbReference type="ChEBI" id="CHEBI:58210"/>
    </ligand>
</feature>
<gene>
    <name evidence="16" type="primary">dusB</name>
    <name evidence="16" type="ORF">IAA52_02820</name>
</gene>
<feature type="binding site" evidence="14">
    <location>
        <position position="77"/>
    </location>
    <ligand>
        <name>FMN</name>
        <dbReference type="ChEBI" id="CHEBI:58210"/>
    </ligand>
</feature>
<dbReference type="PANTHER" id="PTHR45846">
    <property type="entry name" value="TRNA-DIHYDROURIDINE(47) SYNTHASE [NAD(P)(+)]-LIKE"/>
    <property type="match status" value="1"/>
</dbReference>
<comment type="cofactor">
    <cofactor evidence="1 12 14">
        <name>FMN</name>
        <dbReference type="ChEBI" id="CHEBI:58210"/>
    </cofactor>
</comment>
<evidence type="ECO:0000256" key="2">
    <source>
        <dbReference type="ARBA" id="ARBA00002790"/>
    </source>
</evidence>
<dbReference type="GO" id="GO:0017150">
    <property type="term" value="F:tRNA dihydrouridine synthase activity"/>
    <property type="evidence" value="ECO:0007669"/>
    <property type="project" value="InterPro"/>
</dbReference>
<comment type="similarity">
    <text evidence="12">Belongs to the dus family.</text>
</comment>
<protein>
    <recommendedName>
        <fullName evidence="12">tRNA-dihydrouridine synthase</fullName>
        <ecNumber evidence="12">1.3.1.-</ecNumber>
    </recommendedName>
</protein>
<dbReference type="Proteomes" id="UP000824260">
    <property type="component" value="Unassembled WGS sequence"/>
</dbReference>
<organism evidence="16 17">
    <name type="scientific">Candidatus Pullichristensenella stercorigallinarum</name>
    <dbReference type="NCBI Taxonomy" id="2840909"/>
    <lineage>
        <taxon>Bacteria</taxon>
        <taxon>Bacillati</taxon>
        <taxon>Bacillota</taxon>
        <taxon>Clostridia</taxon>
        <taxon>Candidatus Pullichristensenella</taxon>
    </lineage>
</organism>
<evidence type="ECO:0000256" key="11">
    <source>
        <dbReference type="ARBA" id="ARBA00048802"/>
    </source>
</evidence>
<evidence type="ECO:0000256" key="3">
    <source>
        <dbReference type="ARBA" id="ARBA00022555"/>
    </source>
</evidence>
<dbReference type="PROSITE" id="PS01136">
    <property type="entry name" value="UPF0034"/>
    <property type="match status" value="1"/>
</dbReference>
<evidence type="ECO:0000256" key="9">
    <source>
        <dbReference type="ARBA" id="ARBA00023002"/>
    </source>
</evidence>
<dbReference type="Gene3D" id="3.20.20.70">
    <property type="entry name" value="Aldolase class I"/>
    <property type="match status" value="1"/>
</dbReference>
<dbReference type="EMBL" id="DVFZ01000032">
    <property type="protein sequence ID" value="HIQ82016.1"/>
    <property type="molecule type" value="Genomic_DNA"/>
</dbReference>
<evidence type="ECO:0000313" key="17">
    <source>
        <dbReference type="Proteomes" id="UP000824260"/>
    </source>
</evidence>
<keyword evidence="3" id="KW-0820">tRNA-binding</keyword>
<evidence type="ECO:0000256" key="1">
    <source>
        <dbReference type="ARBA" id="ARBA00001917"/>
    </source>
</evidence>
<name>A0A9D0ZKP5_9FIRM</name>
<keyword evidence="8" id="KW-0694">RNA-binding</keyword>
<comment type="catalytic activity">
    <reaction evidence="11">
        <text>a 5,6-dihydrouridine in tRNA + NAD(+) = a uridine in tRNA + NADH + H(+)</text>
        <dbReference type="Rhea" id="RHEA:54452"/>
        <dbReference type="Rhea" id="RHEA-COMP:13339"/>
        <dbReference type="Rhea" id="RHEA-COMP:13887"/>
        <dbReference type="ChEBI" id="CHEBI:15378"/>
        <dbReference type="ChEBI" id="CHEBI:57540"/>
        <dbReference type="ChEBI" id="CHEBI:57945"/>
        <dbReference type="ChEBI" id="CHEBI:65315"/>
        <dbReference type="ChEBI" id="CHEBI:74443"/>
    </reaction>
</comment>
<feature type="active site" description="Proton donor" evidence="13">
    <location>
        <position position="107"/>
    </location>
</feature>
<keyword evidence="7" id="KW-0521">NADP</keyword>
<keyword evidence="6 12" id="KW-0819">tRNA processing</keyword>
<dbReference type="InterPro" id="IPR024036">
    <property type="entry name" value="tRNA-dHydroUridine_Synthase_C"/>
</dbReference>
<dbReference type="InterPro" id="IPR004652">
    <property type="entry name" value="DusB-like"/>
</dbReference>
<dbReference type="AlphaFoldDB" id="A0A9D0ZKP5"/>
<dbReference type="SUPFAM" id="SSF51395">
    <property type="entry name" value="FMN-linked oxidoreductases"/>
    <property type="match status" value="1"/>
</dbReference>
<keyword evidence="5 12" id="KW-0288">FMN</keyword>
<dbReference type="InterPro" id="IPR001269">
    <property type="entry name" value="DUS_fam"/>
</dbReference>
<dbReference type="PANTHER" id="PTHR45846:SF1">
    <property type="entry name" value="TRNA-DIHYDROURIDINE(47) SYNTHASE [NAD(P)(+)]-LIKE"/>
    <property type="match status" value="1"/>
</dbReference>
<keyword evidence="4 12" id="KW-0285">Flavoprotein</keyword>
<evidence type="ECO:0000256" key="10">
    <source>
        <dbReference type="ARBA" id="ARBA00048205"/>
    </source>
</evidence>
<dbReference type="InterPro" id="IPR013785">
    <property type="entry name" value="Aldolase_TIM"/>
</dbReference>
<accession>A0A9D0ZKP5</accession>
<evidence type="ECO:0000256" key="5">
    <source>
        <dbReference type="ARBA" id="ARBA00022643"/>
    </source>
</evidence>
<dbReference type="GO" id="GO:0050660">
    <property type="term" value="F:flavin adenine dinucleotide binding"/>
    <property type="evidence" value="ECO:0007669"/>
    <property type="project" value="InterPro"/>
</dbReference>
<dbReference type="InterPro" id="IPR035587">
    <property type="entry name" value="DUS-like_FMN-bd"/>
</dbReference>
<comment type="catalytic activity">
    <reaction evidence="10">
        <text>a 5,6-dihydrouridine in tRNA + NADP(+) = a uridine in tRNA + NADPH + H(+)</text>
        <dbReference type="Rhea" id="RHEA:23624"/>
        <dbReference type="Rhea" id="RHEA-COMP:13339"/>
        <dbReference type="Rhea" id="RHEA-COMP:13887"/>
        <dbReference type="ChEBI" id="CHEBI:15378"/>
        <dbReference type="ChEBI" id="CHEBI:57783"/>
        <dbReference type="ChEBI" id="CHEBI:58349"/>
        <dbReference type="ChEBI" id="CHEBI:65315"/>
        <dbReference type="ChEBI" id="CHEBI:74443"/>
    </reaction>
</comment>
<feature type="binding site" evidence="14">
    <location>
        <position position="176"/>
    </location>
    <ligand>
        <name>FMN</name>
        <dbReference type="ChEBI" id="CHEBI:58210"/>
    </ligand>
</feature>
<dbReference type="CDD" id="cd02801">
    <property type="entry name" value="DUS_like_FMN"/>
    <property type="match status" value="1"/>
</dbReference>
<reference evidence="16" key="1">
    <citation type="submission" date="2020-10" db="EMBL/GenBank/DDBJ databases">
        <authorList>
            <person name="Gilroy R."/>
        </authorList>
    </citation>
    <scope>NUCLEOTIDE SEQUENCE</scope>
    <source>
        <strain evidence="16">ChiSjej6B24-2974</strain>
    </source>
</reference>